<dbReference type="GO" id="GO:0019843">
    <property type="term" value="F:rRNA binding"/>
    <property type="evidence" value="ECO:0007669"/>
    <property type="project" value="UniProtKB-UniRule"/>
</dbReference>
<dbReference type="InterPro" id="IPR028909">
    <property type="entry name" value="bL21-like"/>
</dbReference>
<dbReference type="InterPro" id="IPR018258">
    <property type="entry name" value="Ribosomal_bL21_CS"/>
</dbReference>
<dbReference type="HOGENOM" id="CLU_061463_3_1_9"/>
<name>A0A0D6DZC1_9LACT</name>
<dbReference type="GO" id="GO:0005737">
    <property type="term" value="C:cytoplasm"/>
    <property type="evidence" value="ECO:0007669"/>
    <property type="project" value="UniProtKB-ARBA"/>
</dbReference>
<dbReference type="KEGG" id="lpk:LACPI_2129"/>
<evidence type="ECO:0000313" key="8">
    <source>
        <dbReference type="EMBL" id="CEN29329.1"/>
    </source>
</evidence>
<dbReference type="PROSITE" id="PS01169">
    <property type="entry name" value="RIBOSOMAL_L21"/>
    <property type="match status" value="1"/>
</dbReference>
<dbReference type="GO" id="GO:1990904">
    <property type="term" value="C:ribonucleoprotein complex"/>
    <property type="evidence" value="ECO:0007669"/>
    <property type="project" value="UniProtKB-KW"/>
</dbReference>
<dbReference type="RefSeq" id="WP_047916316.1">
    <property type="nucleotide sequence ID" value="NZ_LN774769.1"/>
</dbReference>
<protein>
    <recommendedName>
        <fullName evidence="6">Large ribosomal subunit protein bL21</fullName>
    </recommendedName>
</protein>
<organism evidence="8 9">
    <name type="scientific">Pseudolactococcus piscium MKFS47</name>
    <dbReference type="NCBI Taxonomy" id="297352"/>
    <lineage>
        <taxon>Bacteria</taxon>
        <taxon>Bacillati</taxon>
        <taxon>Bacillota</taxon>
        <taxon>Bacilli</taxon>
        <taxon>Lactobacillales</taxon>
        <taxon>Streptococcaceae</taxon>
        <taxon>Pseudolactococcus</taxon>
    </lineage>
</organism>
<dbReference type="InterPro" id="IPR036164">
    <property type="entry name" value="bL21-like_sf"/>
</dbReference>
<accession>A0A0D6DZC1</accession>
<evidence type="ECO:0000256" key="3">
    <source>
        <dbReference type="ARBA" id="ARBA00022884"/>
    </source>
</evidence>
<dbReference type="PANTHER" id="PTHR21349">
    <property type="entry name" value="50S RIBOSOMAL PROTEIN L21"/>
    <property type="match status" value="1"/>
</dbReference>
<dbReference type="NCBIfam" id="TIGR00061">
    <property type="entry name" value="L21"/>
    <property type="match status" value="1"/>
</dbReference>
<evidence type="ECO:0000256" key="5">
    <source>
        <dbReference type="ARBA" id="ARBA00023274"/>
    </source>
</evidence>
<evidence type="ECO:0000256" key="4">
    <source>
        <dbReference type="ARBA" id="ARBA00022980"/>
    </source>
</evidence>
<dbReference type="GO" id="GO:0006412">
    <property type="term" value="P:translation"/>
    <property type="evidence" value="ECO:0007669"/>
    <property type="project" value="UniProtKB-UniRule"/>
</dbReference>
<dbReference type="GO" id="GO:0003735">
    <property type="term" value="F:structural constituent of ribosome"/>
    <property type="evidence" value="ECO:0007669"/>
    <property type="project" value="InterPro"/>
</dbReference>
<dbReference type="PANTHER" id="PTHR21349:SF0">
    <property type="entry name" value="LARGE RIBOSOMAL SUBUNIT PROTEIN BL21M"/>
    <property type="match status" value="1"/>
</dbReference>
<evidence type="ECO:0000313" key="9">
    <source>
        <dbReference type="Proteomes" id="UP000033166"/>
    </source>
</evidence>
<proteinExistence type="inferred from homology"/>
<dbReference type="AlphaFoldDB" id="A0A0D6DZC1"/>
<evidence type="ECO:0000256" key="7">
    <source>
        <dbReference type="RuleBase" id="RU000562"/>
    </source>
</evidence>
<evidence type="ECO:0000256" key="2">
    <source>
        <dbReference type="ARBA" id="ARBA00022730"/>
    </source>
</evidence>
<gene>
    <name evidence="6 8" type="primary">rplU</name>
    <name evidence="8" type="ORF">LACPI_2129</name>
</gene>
<comment type="function">
    <text evidence="6 7">This protein binds to 23S rRNA in the presence of protein L20.</text>
</comment>
<comment type="subunit">
    <text evidence="6">Part of the 50S ribosomal subunit. Contacts protein L20.</text>
</comment>
<dbReference type="Proteomes" id="UP000033166">
    <property type="component" value="Chromosome I"/>
</dbReference>
<comment type="similarity">
    <text evidence="1 6 7">Belongs to the bacterial ribosomal protein bL21 family.</text>
</comment>
<dbReference type="Pfam" id="PF00829">
    <property type="entry name" value="Ribosomal_L21p"/>
    <property type="match status" value="1"/>
</dbReference>
<evidence type="ECO:0000256" key="1">
    <source>
        <dbReference type="ARBA" id="ARBA00008563"/>
    </source>
</evidence>
<keyword evidence="2 6" id="KW-0699">rRNA-binding</keyword>
<dbReference type="HAMAP" id="MF_01363">
    <property type="entry name" value="Ribosomal_bL21"/>
    <property type="match status" value="1"/>
</dbReference>
<keyword evidence="5 6" id="KW-0687">Ribonucleoprotein</keyword>
<sequence>MTYAIVKTGGKQVKVEVGQAIYVEKLDVEAGATVTFDEVVLVGGEKTVIGAPFVTGATVVAEVEKQGKQKKVVTFKYKPKKHSHRKQGHRQPYTKVIIKEINA</sequence>
<dbReference type="InterPro" id="IPR001787">
    <property type="entry name" value="Ribosomal_bL21"/>
</dbReference>
<reference evidence="9" key="1">
    <citation type="submission" date="2015-01" db="EMBL/GenBank/DDBJ databases">
        <authorList>
            <person name="Andreevskaya M."/>
        </authorList>
    </citation>
    <scope>NUCLEOTIDE SEQUENCE [LARGE SCALE GENOMIC DNA]</scope>
    <source>
        <strain evidence="9">MKFS47</strain>
    </source>
</reference>
<keyword evidence="3 6" id="KW-0694">RNA-binding</keyword>
<dbReference type="SUPFAM" id="SSF141091">
    <property type="entry name" value="L21p-like"/>
    <property type="match status" value="1"/>
</dbReference>
<dbReference type="GO" id="GO:0005840">
    <property type="term" value="C:ribosome"/>
    <property type="evidence" value="ECO:0007669"/>
    <property type="project" value="UniProtKB-KW"/>
</dbReference>
<dbReference type="EMBL" id="LN774769">
    <property type="protein sequence ID" value="CEN29329.1"/>
    <property type="molecule type" value="Genomic_DNA"/>
</dbReference>
<evidence type="ECO:0000256" key="6">
    <source>
        <dbReference type="HAMAP-Rule" id="MF_01363"/>
    </source>
</evidence>
<dbReference type="STRING" id="1364.LP2241_50500"/>
<dbReference type="GeneID" id="71635157"/>
<keyword evidence="4 6" id="KW-0689">Ribosomal protein</keyword>